<keyword evidence="6 7" id="KW-0804">Transcription</keyword>
<evidence type="ECO:0000256" key="6">
    <source>
        <dbReference type="ARBA" id="ARBA00023163"/>
    </source>
</evidence>
<evidence type="ECO:0000256" key="5">
    <source>
        <dbReference type="ARBA" id="ARBA00023015"/>
    </source>
</evidence>
<dbReference type="HAMAP" id="MF_00945_B">
    <property type="entry name" value="NusA_B"/>
    <property type="match status" value="1"/>
</dbReference>
<comment type="function">
    <text evidence="7">Participates in both transcription termination and antitermination.</text>
</comment>
<protein>
    <recommendedName>
        <fullName evidence="7">Transcription termination/antitermination protein NusA</fullName>
    </recommendedName>
</protein>
<dbReference type="CDD" id="cd04455">
    <property type="entry name" value="S1_NusA"/>
    <property type="match status" value="1"/>
</dbReference>
<dbReference type="SMART" id="SM00322">
    <property type="entry name" value="KH"/>
    <property type="match status" value="2"/>
</dbReference>
<sequence length="494" mass="55360">MSKELLLAAEAVSNEKLLPREKIFEALESALALSTKKKYEQEIDVRVVINPKTGEFDTFRRWLVVEEVTNPTKEITLEAAQFEDPEIQLGEYIEDQIESVAFDRITMQTARQVISTKIREAERNKIVEQFRSQEGEIVTGTVKKVNRDNIVLDLGQQAESVILREDMLPRENFRPGDRVRGVLYKVSPENKGAQLFVTRAKPEMLIELFRIEVPEIGEELIEIKNAARDPGSRAKIAVKSNDKRIDPVGACVGMRGARVQAITNELGGERVDIVLWDDNPAQFVINAMAPADVSSIVVDEDSHSMDIAVEPANLAQAIGRNGQNVRLATQLTGWTLNVMTTDELDEKHQAEDNKVLKLFMNALEIDEEFAHLLIEEGFSTLEELAYVSVSELTAIDGLEDEDLVEELQARAKDAITATALAEEEALKQAHIEDRLLNLEGMNRHIALKLAEKKITTLEELAEQGVDDLADIEDLTVEQAADFIMAARNICWFSE</sequence>
<dbReference type="Gene3D" id="1.10.150.20">
    <property type="entry name" value="5' to 3' exonuclease, C-terminal subdomain"/>
    <property type="match status" value="2"/>
</dbReference>
<keyword evidence="4 7" id="KW-0694">RNA-binding</keyword>
<dbReference type="InterPro" id="IPR004087">
    <property type="entry name" value="KH_dom"/>
</dbReference>
<dbReference type="GO" id="GO:0005829">
    <property type="term" value="C:cytosol"/>
    <property type="evidence" value="ECO:0007669"/>
    <property type="project" value="TreeGrafter"/>
</dbReference>
<dbReference type="GO" id="GO:0003700">
    <property type="term" value="F:DNA-binding transcription factor activity"/>
    <property type="evidence" value="ECO:0007669"/>
    <property type="project" value="InterPro"/>
</dbReference>
<evidence type="ECO:0000256" key="3">
    <source>
        <dbReference type="ARBA" id="ARBA00022814"/>
    </source>
</evidence>
<dbReference type="GO" id="GO:0031564">
    <property type="term" value="P:transcription antitermination"/>
    <property type="evidence" value="ECO:0007669"/>
    <property type="project" value="UniProtKB-UniRule"/>
</dbReference>
<dbReference type="CDD" id="cd02134">
    <property type="entry name" value="KH-II_NusA_rpt1"/>
    <property type="match status" value="1"/>
</dbReference>
<dbReference type="GO" id="GO:0003723">
    <property type="term" value="F:RNA binding"/>
    <property type="evidence" value="ECO:0007669"/>
    <property type="project" value="UniProtKB-UniRule"/>
</dbReference>
<dbReference type="Pfam" id="PF13184">
    <property type="entry name" value="KH_NusA_1st"/>
    <property type="match status" value="1"/>
</dbReference>
<dbReference type="NCBIfam" id="TIGR01953">
    <property type="entry name" value="NusA"/>
    <property type="match status" value="1"/>
</dbReference>
<feature type="domain" description="S1 motif" evidence="8">
    <location>
        <begin position="135"/>
        <end position="200"/>
    </location>
</feature>
<dbReference type="InterPro" id="IPR010995">
    <property type="entry name" value="DNA_repair_Rad51/TF_NusA_a-hlx"/>
</dbReference>
<dbReference type="PANTHER" id="PTHR22648">
    <property type="entry name" value="TRANSCRIPTION TERMINATION FACTOR NUSA"/>
    <property type="match status" value="1"/>
</dbReference>
<dbReference type="InterPro" id="IPR030842">
    <property type="entry name" value="TF_NusA_bacterial"/>
</dbReference>
<dbReference type="PROSITE" id="PS50084">
    <property type="entry name" value="KH_TYPE_1"/>
    <property type="match status" value="1"/>
</dbReference>
<dbReference type="RefSeq" id="WP_115322589.1">
    <property type="nucleotide sequence ID" value="NZ_UGTV01000015.1"/>
</dbReference>
<keyword evidence="1 7" id="KW-0806">Transcription termination</keyword>
<evidence type="ECO:0000256" key="4">
    <source>
        <dbReference type="ARBA" id="ARBA00022884"/>
    </source>
</evidence>
<dbReference type="Pfam" id="PF00575">
    <property type="entry name" value="S1"/>
    <property type="match status" value="1"/>
</dbReference>
<dbReference type="CDD" id="cd22529">
    <property type="entry name" value="KH-II_NusA_rpt2"/>
    <property type="match status" value="1"/>
</dbReference>
<evidence type="ECO:0000256" key="2">
    <source>
        <dbReference type="ARBA" id="ARBA00022490"/>
    </source>
</evidence>
<dbReference type="FunFam" id="3.30.1480.10:FF:000001">
    <property type="entry name" value="Transcription termination/antitermination protein NusA"/>
    <property type="match status" value="1"/>
</dbReference>
<dbReference type="SMART" id="SM00316">
    <property type="entry name" value="S1"/>
    <property type="match status" value="1"/>
</dbReference>
<dbReference type="InterPro" id="IPR013735">
    <property type="entry name" value="TF_NusA_N"/>
</dbReference>
<dbReference type="SUPFAM" id="SSF69705">
    <property type="entry name" value="Transcription factor NusA, N-terminal domain"/>
    <property type="match status" value="1"/>
</dbReference>
<dbReference type="PROSITE" id="PS50126">
    <property type="entry name" value="S1"/>
    <property type="match status" value="1"/>
</dbReference>
<dbReference type="Gene3D" id="2.40.50.140">
    <property type="entry name" value="Nucleic acid-binding proteins"/>
    <property type="match status" value="1"/>
</dbReference>
<dbReference type="InterPro" id="IPR058582">
    <property type="entry name" value="KH_NusA_2nd"/>
</dbReference>
<dbReference type="Proteomes" id="UP000254704">
    <property type="component" value="Unassembled WGS sequence"/>
</dbReference>
<dbReference type="SUPFAM" id="SSF50249">
    <property type="entry name" value="Nucleic acid-binding proteins"/>
    <property type="match status" value="1"/>
</dbReference>
<dbReference type="InterPro" id="IPR010213">
    <property type="entry name" value="TF_NusA"/>
</dbReference>
<dbReference type="GO" id="GO:0006353">
    <property type="term" value="P:DNA-templated transcription termination"/>
    <property type="evidence" value="ECO:0007669"/>
    <property type="project" value="UniProtKB-UniRule"/>
</dbReference>
<dbReference type="EMBL" id="UGTV01000015">
    <property type="protein sequence ID" value="SUC09667.1"/>
    <property type="molecule type" value="Genomic_DNA"/>
</dbReference>
<dbReference type="InterPro" id="IPR025249">
    <property type="entry name" value="TF_NusA_KH_1st"/>
</dbReference>
<proteinExistence type="inferred from homology"/>
<organism evidence="9 10">
    <name type="scientific">Pasteurella canis</name>
    <dbReference type="NCBI Taxonomy" id="753"/>
    <lineage>
        <taxon>Bacteria</taxon>
        <taxon>Pseudomonadati</taxon>
        <taxon>Pseudomonadota</taxon>
        <taxon>Gammaproteobacteria</taxon>
        <taxon>Pasteurellales</taxon>
        <taxon>Pasteurellaceae</taxon>
        <taxon>Pasteurella</taxon>
    </lineage>
</organism>
<comment type="subcellular location">
    <subcellularLocation>
        <location evidence="7">Cytoplasm</location>
    </subcellularLocation>
</comment>
<keyword evidence="3 7" id="KW-0889">Transcription antitermination</keyword>
<dbReference type="Pfam" id="PF14520">
    <property type="entry name" value="HHH_5"/>
    <property type="match status" value="1"/>
</dbReference>
<keyword evidence="2 7" id="KW-0963">Cytoplasm</keyword>
<evidence type="ECO:0000313" key="9">
    <source>
        <dbReference type="EMBL" id="SUC09667.1"/>
    </source>
</evidence>
<name>A0A379ETF6_9PAST</name>
<evidence type="ECO:0000256" key="1">
    <source>
        <dbReference type="ARBA" id="ARBA00022472"/>
    </source>
</evidence>
<dbReference type="Pfam" id="PF26594">
    <property type="entry name" value="KH_NusA_2nd"/>
    <property type="match status" value="1"/>
</dbReference>
<dbReference type="InterPro" id="IPR036555">
    <property type="entry name" value="NusA_N_sf"/>
</dbReference>
<evidence type="ECO:0000256" key="7">
    <source>
        <dbReference type="HAMAP-Rule" id="MF_00945"/>
    </source>
</evidence>
<evidence type="ECO:0000313" key="10">
    <source>
        <dbReference type="Proteomes" id="UP000254704"/>
    </source>
</evidence>
<dbReference type="InterPro" id="IPR009019">
    <property type="entry name" value="KH_sf_prok-type"/>
</dbReference>
<evidence type="ECO:0000259" key="8">
    <source>
        <dbReference type="PROSITE" id="PS50126"/>
    </source>
</evidence>
<dbReference type="SUPFAM" id="SSF47794">
    <property type="entry name" value="Rad51 N-terminal domain-like"/>
    <property type="match status" value="2"/>
</dbReference>
<dbReference type="FunFam" id="2.40.50.140:FF:000092">
    <property type="entry name" value="Transcription termination/antitermination protein NusA"/>
    <property type="match status" value="1"/>
</dbReference>
<gene>
    <name evidence="7 9" type="primary">nusA</name>
    <name evidence="9" type="ORF">NCTC11621_00687</name>
</gene>
<dbReference type="NCBIfam" id="TIGR01954">
    <property type="entry name" value="nusA_Cterm_rpt"/>
    <property type="match status" value="2"/>
</dbReference>
<accession>A0A379ETF6</accession>
<dbReference type="Pfam" id="PF08529">
    <property type="entry name" value="NusA_N"/>
    <property type="match status" value="1"/>
</dbReference>
<dbReference type="FunFam" id="3.30.300.20:FF:000005">
    <property type="entry name" value="Transcription termination/antitermination protein NusA"/>
    <property type="match status" value="1"/>
</dbReference>
<dbReference type="InterPro" id="IPR010214">
    <property type="entry name" value="Tscrpt_termin_fac_NusA_C_rpt"/>
</dbReference>
<dbReference type="AlphaFoldDB" id="A0A379ETF6"/>
<dbReference type="InterPro" id="IPR003029">
    <property type="entry name" value="S1_domain"/>
</dbReference>
<dbReference type="Gene3D" id="3.30.300.20">
    <property type="match status" value="2"/>
</dbReference>
<comment type="subunit">
    <text evidence="7">Monomer. Binds directly to the core enzyme of the DNA-dependent RNA polymerase and to nascent RNA.</text>
</comment>
<keyword evidence="5 7" id="KW-0805">Transcription regulation</keyword>
<dbReference type="InterPro" id="IPR015946">
    <property type="entry name" value="KH_dom-like_a/b"/>
</dbReference>
<dbReference type="FunFam" id="3.30.300.20:FF:000002">
    <property type="entry name" value="Transcription termination/antitermination protein NusA"/>
    <property type="match status" value="1"/>
</dbReference>
<dbReference type="FunFam" id="1.10.150.20:FF:000015">
    <property type="entry name" value="Transcription termination/antitermination protein NusA"/>
    <property type="match status" value="1"/>
</dbReference>
<dbReference type="InterPro" id="IPR012340">
    <property type="entry name" value="NA-bd_OB-fold"/>
</dbReference>
<reference evidence="9 10" key="1">
    <citation type="submission" date="2018-06" db="EMBL/GenBank/DDBJ databases">
        <authorList>
            <consortium name="Pathogen Informatics"/>
            <person name="Doyle S."/>
        </authorList>
    </citation>
    <scope>NUCLEOTIDE SEQUENCE [LARGE SCALE GENOMIC DNA]</scope>
    <source>
        <strain evidence="9 10">NCTC11621</strain>
    </source>
</reference>
<dbReference type="PANTHER" id="PTHR22648:SF0">
    <property type="entry name" value="TRANSCRIPTION TERMINATION_ANTITERMINATION PROTEIN NUSA"/>
    <property type="match status" value="1"/>
</dbReference>
<dbReference type="SUPFAM" id="SSF54814">
    <property type="entry name" value="Prokaryotic type KH domain (KH-domain type II)"/>
    <property type="match status" value="2"/>
</dbReference>
<comment type="similarity">
    <text evidence="7">Belongs to the NusA family.</text>
</comment>
<dbReference type="Gene3D" id="3.30.1480.10">
    <property type="entry name" value="NusA, N-terminal domain"/>
    <property type="match status" value="1"/>
</dbReference>
<dbReference type="GO" id="GO:0000166">
    <property type="term" value="F:nucleotide binding"/>
    <property type="evidence" value="ECO:0007669"/>
    <property type="project" value="InterPro"/>
</dbReference>